<gene>
    <name evidence="3" type="ORF">SAMN05443639_102691</name>
</gene>
<protein>
    <submittedName>
        <fullName evidence="3">LysM domain-containing protein</fullName>
    </submittedName>
</protein>
<dbReference type="Pfam" id="PF01476">
    <property type="entry name" value="LysM"/>
    <property type="match status" value="1"/>
</dbReference>
<dbReference type="PROSITE" id="PS51782">
    <property type="entry name" value="LYSM"/>
    <property type="match status" value="1"/>
</dbReference>
<dbReference type="SUPFAM" id="SSF54106">
    <property type="entry name" value="LysM domain"/>
    <property type="match status" value="1"/>
</dbReference>
<reference evidence="4" key="1">
    <citation type="submission" date="2016-10" db="EMBL/GenBank/DDBJ databases">
        <authorList>
            <person name="Varghese N."/>
            <person name="Submissions S."/>
        </authorList>
    </citation>
    <scope>NUCLEOTIDE SEQUENCE [LARGE SCALE GENOMIC DNA]</scope>
    <source>
        <strain evidence="4">DSM 16858</strain>
    </source>
</reference>
<dbReference type="InterPro" id="IPR036779">
    <property type="entry name" value="LysM_dom_sf"/>
</dbReference>
<dbReference type="InterPro" id="IPR018392">
    <property type="entry name" value="LysM"/>
</dbReference>
<organism evidence="3 4">
    <name type="scientific">Stigmatella erecta</name>
    <dbReference type="NCBI Taxonomy" id="83460"/>
    <lineage>
        <taxon>Bacteria</taxon>
        <taxon>Pseudomonadati</taxon>
        <taxon>Myxococcota</taxon>
        <taxon>Myxococcia</taxon>
        <taxon>Myxococcales</taxon>
        <taxon>Cystobacterineae</taxon>
        <taxon>Archangiaceae</taxon>
        <taxon>Stigmatella</taxon>
    </lineage>
</organism>
<dbReference type="AlphaFoldDB" id="A0A1I0DVZ0"/>
<dbReference type="Proteomes" id="UP000199181">
    <property type="component" value="Unassembled WGS sequence"/>
</dbReference>
<feature type="compositionally biased region" description="Basic and acidic residues" evidence="1">
    <location>
        <begin position="297"/>
        <end position="314"/>
    </location>
</feature>
<dbReference type="InterPro" id="IPR049073">
    <property type="entry name" value="T6SS_VgrG3-like_C"/>
</dbReference>
<evidence type="ECO:0000313" key="4">
    <source>
        <dbReference type="Proteomes" id="UP000199181"/>
    </source>
</evidence>
<dbReference type="CDD" id="cd00118">
    <property type="entry name" value="LysM"/>
    <property type="match status" value="1"/>
</dbReference>
<dbReference type="Pfam" id="PF21277">
    <property type="entry name" value="T6SS_VgrG3-like_C"/>
    <property type="match status" value="1"/>
</dbReference>
<feature type="domain" description="LysM" evidence="2">
    <location>
        <begin position="5"/>
        <end position="49"/>
    </location>
</feature>
<sequence length="504" mass="53319">MTGVSNYKVRSGDTLSAIAKRNSTTVDALVKDNKLKDPDRISAGQVLRIADGFDTKPAGSTQGGRATGAPMRVDSYQPAGASAKPTGAGKGGSVPADLGALSRKYEATGPGTVSTGKGDKGGVSYGSYQFSSKSGSAKEFVNGLKNTYPEYHKALAGKTPGSPEFTAAWKDLAKKDPEGFFKAQHDAIARTHHGPAVADIQKTTGLDVTTRSKTLQDVAWSTAVQHRNNSDDVFKAALKGKDPSKMSDEEIIKAVYAERGRRNEGGELVHFSSSSRGMQEGVANRFKNESKDALAQLKKEQAAGRTESAPKPDGKPVTGTGSVNKPVSAEAKQVKVPYYSQFEGGHGYTPGGKACFKAAVSMAKAAGANVTGPGDRIQVATGENSKGQVTVDPKKAAEGRKYIDSQLDAGKPVVVGVSHKDANYNADGLTDHFVVITGRGVDDKGRAYYTFHDPGTTQTSKGADTNPDNRFYMEDTGKMYRPGKQANGYVSDRQFEVSMVRRNG</sequence>
<feature type="region of interest" description="Disordered" evidence="1">
    <location>
        <begin position="53"/>
        <end position="93"/>
    </location>
</feature>
<dbReference type="SMART" id="SM00257">
    <property type="entry name" value="LysM"/>
    <property type="match status" value="1"/>
</dbReference>
<evidence type="ECO:0000259" key="2">
    <source>
        <dbReference type="PROSITE" id="PS51782"/>
    </source>
</evidence>
<evidence type="ECO:0000313" key="3">
    <source>
        <dbReference type="EMBL" id="SET36030.1"/>
    </source>
</evidence>
<proteinExistence type="predicted"/>
<evidence type="ECO:0000256" key="1">
    <source>
        <dbReference type="SAM" id="MobiDB-lite"/>
    </source>
</evidence>
<dbReference type="EMBL" id="FOIJ01000002">
    <property type="protein sequence ID" value="SET36030.1"/>
    <property type="molecule type" value="Genomic_DNA"/>
</dbReference>
<dbReference type="RefSeq" id="WP_093517135.1">
    <property type="nucleotide sequence ID" value="NZ_FOIJ01000002.1"/>
</dbReference>
<keyword evidence="4" id="KW-1185">Reference proteome</keyword>
<accession>A0A1I0DVZ0</accession>
<name>A0A1I0DVZ0_9BACT</name>
<feature type="region of interest" description="Disordered" evidence="1">
    <location>
        <begin position="297"/>
        <end position="324"/>
    </location>
</feature>
<dbReference type="Gene3D" id="3.10.350.10">
    <property type="entry name" value="LysM domain"/>
    <property type="match status" value="1"/>
</dbReference>